<dbReference type="InterPro" id="IPR000073">
    <property type="entry name" value="AB_hydrolase_1"/>
</dbReference>
<dbReference type="SUPFAM" id="SSF53474">
    <property type="entry name" value="alpha/beta-Hydrolases"/>
    <property type="match status" value="1"/>
</dbReference>
<dbReference type="InterPro" id="IPR050266">
    <property type="entry name" value="AB_hydrolase_sf"/>
</dbReference>
<dbReference type="GO" id="GO:0016787">
    <property type="term" value="F:hydrolase activity"/>
    <property type="evidence" value="ECO:0007669"/>
    <property type="project" value="UniProtKB-KW"/>
</dbReference>
<name>A0A5Q0L739_9ACTN</name>
<dbReference type="Proteomes" id="UP000326179">
    <property type="component" value="Chromosome"/>
</dbReference>
<dbReference type="Pfam" id="PF12697">
    <property type="entry name" value="Abhydrolase_6"/>
    <property type="match status" value="1"/>
</dbReference>
<evidence type="ECO:0000259" key="1">
    <source>
        <dbReference type="Pfam" id="PF12697"/>
    </source>
</evidence>
<feature type="domain" description="AB hydrolase-1" evidence="1">
    <location>
        <begin position="20"/>
        <end position="290"/>
    </location>
</feature>
<evidence type="ECO:0000313" key="3">
    <source>
        <dbReference type="Proteomes" id="UP000326179"/>
    </source>
</evidence>
<dbReference type="RefSeq" id="WP_153287127.1">
    <property type="nucleotide sequence ID" value="NZ_CP045643.1"/>
</dbReference>
<dbReference type="PANTHER" id="PTHR43798:SF33">
    <property type="entry name" value="HYDROLASE, PUTATIVE (AFU_ORTHOLOGUE AFUA_2G14860)-RELATED"/>
    <property type="match status" value="1"/>
</dbReference>
<dbReference type="AlphaFoldDB" id="A0A5Q0L739"/>
<proteinExistence type="predicted"/>
<dbReference type="InterPro" id="IPR029058">
    <property type="entry name" value="AB_hydrolase_fold"/>
</dbReference>
<dbReference type="EMBL" id="CP045643">
    <property type="protein sequence ID" value="QFZ72761.1"/>
    <property type="molecule type" value="Genomic_DNA"/>
</dbReference>
<accession>A0A5Q0L739</accession>
<keyword evidence="3" id="KW-1185">Reference proteome</keyword>
<organism evidence="2 3">
    <name type="scientific">Streptomyces fagopyri</name>
    <dbReference type="NCBI Taxonomy" id="2662397"/>
    <lineage>
        <taxon>Bacteria</taxon>
        <taxon>Bacillati</taxon>
        <taxon>Actinomycetota</taxon>
        <taxon>Actinomycetes</taxon>
        <taxon>Kitasatosporales</taxon>
        <taxon>Streptomycetaceae</taxon>
        <taxon>Streptomyces</taxon>
    </lineage>
</organism>
<reference evidence="2 3" key="1">
    <citation type="submission" date="2019-10" db="EMBL/GenBank/DDBJ databases">
        <title>A novel species.</title>
        <authorList>
            <person name="Gao J."/>
        </authorList>
    </citation>
    <scope>NUCLEOTIDE SEQUENCE [LARGE SCALE GENOMIC DNA]</scope>
    <source>
        <strain evidence="2 3">QMT-28</strain>
    </source>
</reference>
<dbReference type="Gene3D" id="3.40.50.1820">
    <property type="entry name" value="alpha/beta hydrolase"/>
    <property type="match status" value="1"/>
</dbReference>
<evidence type="ECO:0000313" key="2">
    <source>
        <dbReference type="EMBL" id="QFZ72761.1"/>
    </source>
</evidence>
<dbReference type="KEGG" id="sfy:GFH48_05295"/>
<keyword evidence="2" id="KW-0378">Hydrolase</keyword>
<dbReference type="GO" id="GO:0016020">
    <property type="term" value="C:membrane"/>
    <property type="evidence" value="ECO:0007669"/>
    <property type="project" value="TreeGrafter"/>
</dbReference>
<sequence length="316" mass="33650">MNGDRIELAVHDHGGDGPPLLLLHGAGRTLADWAAVAPLLTSRHRVLAVDLRGHGLSPSGTWSLPRVIEDIEGVLKEYGLPGALPVGHSLGGMVAVRYALDHPRVTPGAANLDGYGWGRPDQYVDLDPAQVAERLVQVRKSATAALPGLPLPVDGLQTLLAQQRALSGQLGVPYELLEAALLRSVGHAPDGRLELRPRREHALEMLAEIDSLDLFALFARMDRPLLLGRALRPVPPVPGKEWFDDLMTAYGKGLTRDLAALAEQRAQVRVVGIDGTHAMLLENPGAVADAILAFAAEALTGSPSAPLRYALPEPGE</sequence>
<dbReference type="PANTHER" id="PTHR43798">
    <property type="entry name" value="MONOACYLGLYCEROL LIPASE"/>
    <property type="match status" value="1"/>
</dbReference>
<gene>
    <name evidence="2" type="ORF">GFH48_05295</name>
</gene>
<protein>
    <submittedName>
        <fullName evidence="2">Alpha/beta fold hydrolase</fullName>
    </submittedName>
</protein>